<reference evidence="1" key="2">
    <citation type="journal article" date="2023" name="IMA Fungus">
        <title>Comparative genomic study of the Penicillium genus elucidates a diverse pangenome and 15 lateral gene transfer events.</title>
        <authorList>
            <person name="Petersen C."/>
            <person name="Sorensen T."/>
            <person name="Nielsen M.R."/>
            <person name="Sondergaard T.E."/>
            <person name="Sorensen J.L."/>
            <person name="Fitzpatrick D.A."/>
            <person name="Frisvad J.C."/>
            <person name="Nielsen K.L."/>
        </authorList>
    </citation>
    <scope>NUCLEOTIDE SEQUENCE</scope>
    <source>
        <strain evidence="1">IBT 29677</strain>
    </source>
</reference>
<keyword evidence="2" id="KW-1185">Reference proteome</keyword>
<accession>A0A9X0BF62</accession>
<name>A0A9X0BF62_9EURO</name>
<evidence type="ECO:0000313" key="1">
    <source>
        <dbReference type="EMBL" id="KAJ5414799.1"/>
    </source>
</evidence>
<reference evidence="1" key="1">
    <citation type="submission" date="2022-12" db="EMBL/GenBank/DDBJ databases">
        <authorList>
            <person name="Petersen C."/>
        </authorList>
    </citation>
    <scope>NUCLEOTIDE SEQUENCE</scope>
    <source>
        <strain evidence="1">IBT 29677</strain>
    </source>
</reference>
<gene>
    <name evidence="1" type="ORF">N7509_001426</name>
</gene>
<sequence length="112" mass="12088">MGIVQIALGAARKWSPARCATTVWICVVLRKEEVWEEHLQRVLEHRQASANDSGIGFNHAPNSCGNWSTCVYQFVAWEEEGLLGSDRTGGIFVGGGTDKCSGSDNGGYADTV</sequence>
<protein>
    <submittedName>
        <fullName evidence="1">Uncharacterized protein</fullName>
    </submittedName>
</protein>
<organism evidence="1 2">
    <name type="scientific">Penicillium cosmopolitanum</name>
    <dbReference type="NCBI Taxonomy" id="1131564"/>
    <lineage>
        <taxon>Eukaryota</taxon>
        <taxon>Fungi</taxon>
        <taxon>Dikarya</taxon>
        <taxon>Ascomycota</taxon>
        <taxon>Pezizomycotina</taxon>
        <taxon>Eurotiomycetes</taxon>
        <taxon>Eurotiomycetidae</taxon>
        <taxon>Eurotiales</taxon>
        <taxon>Aspergillaceae</taxon>
        <taxon>Penicillium</taxon>
    </lineage>
</organism>
<dbReference type="GeneID" id="81365043"/>
<dbReference type="RefSeq" id="XP_056494645.1">
    <property type="nucleotide sequence ID" value="XM_056626063.1"/>
</dbReference>
<dbReference type="Proteomes" id="UP001147747">
    <property type="component" value="Unassembled WGS sequence"/>
</dbReference>
<dbReference type="AlphaFoldDB" id="A0A9X0BF62"/>
<evidence type="ECO:0000313" key="2">
    <source>
        <dbReference type="Proteomes" id="UP001147747"/>
    </source>
</evidence>
<proteinExistence type="predicted"/>
<dbReference type="EMBL" id="JAPZBU010000003">
    <property type="protein sequence ID" value="KAJ5414799.1"/>
    <property type="molecule type" value="Genomic_DNA"/>
</dbReference>
<comment type="caution">
    <text evidence="1">The sequence shown here is derived from an EMBL/GenBank/DDBJ whole genome shotgun (WGS) entry which is preliminary data.</text>
</comment>